<evidence type="ECO:0000313" key="5">
    <source>
        <dbReference type="EMBL" id="KAK6932171.1"/>
    </source>
</evidence>
<accession>A0AAN8VLZ6</accession>
<comment type="caution">
    <text evidence="5">The sequence shown here is derived from an EMBL/GenBank/DDBJ whole genome shotgun (WGS) entry which is preliminary data.</text>
</comment>
<evidence type="ECO:0000256" key="4">
    <source>
        <dbReference type="PROSITE-ProRule" id="PRU00221"/>
    </source>
</evidence>
<dbReference type="InterPro" id="IPR036322">
    <property type="entry name" value="WD40_repeat_dom_sf"/>
</dbReference>
<dbReference type="PROSITE" id="PS00678">
    <property type="entry name" value="WD_REPEATS_1"/>
    <property type="match status" value="1"/>
</dbReference>
<name>A0AAN8VLZ6_9MAGN</name>
<dbReference type="PANTHER" id="PTHR44675:SF1">
    <property type="entry name" value="P21-ACTIVATED PROTEIN KINASE-INTERACTING PROTEIN 1"/>
    <property type="match status" value="1"/>
</dbReference>
<dbReference type="PROSITE" id="PS50082">
    <property type="entry name" value="WD_REPEATS_2"/>
    <property type="match status" value="2"/>
</dbReference>
<dbReference type="Gene3D" id="2.130.10.10">
    <property type="entry name" value="YVTN repeat-like/Quinoprotein amine dehydrogenase"/>
    <property type="match status" value="2"/>
</dbReference>
<dbReference type="SMART" id="SM00320">
    <property type="entry name" value="WD40"/>
    <property type="match status" value="5"/>
</dbReference>
<gene>
    <name evidence="5" type="ORF">RJ641_001795</name>
</gene>
<organism evidence="5 6">
    <name type="scientific">Dillenia turbinata</name>
    <dbReference type="NCBI Taxonomy" id="194707"/>
    <lineage>
        <taxon>Eukaryota</taxon>
        <taxon>Viridiplantae</taxon>
        <taxon>Streptophyta</taxon>
        <taxon>Embryophyta</taxon>
        <taxon>Tracheophyta</taxon>
        <taxon>Spermatophyta</taxon>
        <taxon>Magnoliopsida</taxon>
        <taxon>eudicotyledons</taxon>
        <taxon>Gunneridae</taxon>
        <taxon>Pentapetalae</taxon>
        <taxon>Dilleniales</taxon>
        <taxon>Dilleniaceae</taxon>
        <taxon>Dillenia</taxon>
    </lineage>
</organism>
<feature type="repeat" description="WD" evidence="4">
    <location>
        <begin position="300"/>
        <end position="323"/>
    </location>
</feature>
<dbReference type="PANTHER" id="PTHR44675">
    <property type="entry name" value="PAK1 INTERACTING PROTEIN 1"/>
    <property type="match status" value="1"/>
</dbReference>
<proteinExistence type="predicted"/>
<keyword evidence="3" id="KW-0677">Repeat</keyword>
<keyword evidence="2 4" id="KW-0853">WD repeat</keyword>
<dbReference type="InterPro" id="IPR051959">
    <property type="entry name" value="PAK1-Kinase_Regulator"/>
</dbReference>
<dbReference type="PRINTS" id="PR00320">
    <property type="entry name" value="GPROTEINBRPT"/>
</dbReference>
<evidence type="ECO:0000256" key="2">
    <source>
        <dbReference type="ARBA" id="ARBA00022574"/>
    </source>
</evidence>
<dbReference type="SUPFAM" id="SSF50978">
    <property type="entry name" value="WD40 repeat-like"/>
    <property type="match status" value="1"/>
</dbReference>
<dbReference type="InterPro" id="IPR015943">
    <property type="entry name" value="WD40/YVTN_repeat-like_dom_sf"/>
</dbReference>
<protein>
    <submittedName>
        <fullName evidence="5">WD40 repeat</fullName>
    </submittedName>
</protein>
<dbReference type="Proteomes" id="UP001370490">
    <property type="component" value="Unassembled WGS sequence"/>
</dbReference>
<keyword evidence="6" id="KW-1185">Reference proteome</keyword>
<feature type="repeat" description="WD" evidence="4">
    <location>
        <begin position="37"/>
        <end position="76"/>
    </location>
</feature>
<sequence length="404" mass="44713">MSLVAGSYEKFIWGFKLKTLKSQSETKTLTLTPLFSYPSHLSTIKSVAVSGPVAVSGGSDDSIKIYDLSTASEIGTLNNHSGSITSLSFFTPPSLSFPRNLFSASDDGTLCIYDADPFVHLKTVKVHKKGVNDLAVHPSGRLALTVGRDSCLAMVNLVRGRRSFSCKMWKEASIVKYDESGEKFFMVEDEKVSVHEAEDAKLILELDNRKRVLCATLGSLVGGDKRKVIRKFYVFQEVKFTLSQDEILLTGGEDRNITAWDTKSGKIAYCIKEAHSVRVKGLVVLSKSDIAASGDGFSHLVASASSDGVIRVWDIRMANQSEPNHLAEAKTKSRLTCLAGSSLRWVRILYGNHKLEKAVQMISRMWKWKKILDILGNAGLCLDFEVKRRPVVRGQCNQDWHSSQ</sequence>
<evidence type="ECO:0000256" key="3">
    <source>
        <dbReference type="ARBA" id="ARBA00022737"/>
    </source>
</evidence>
<keyword evidence="1" id="KW-0690">Ribosome biogenesis</keyword>
<reference evidence="5 6" key="1">
    <citation type="submission" date="2023-12" db="EMBL/GenBank/DDBJ databases">
        <title>A high-quality genome assembly for Dillenia turbinata (Dilleniales).</title>
        <authorList>
            <person name="Chanderbali A."/>
        </authorList>
    </citation>
    <scope>NUCLEOTIDE SEQUENCE [LARGE SCALE GENOMIC DNA]</scope>
    <source>
        <strain evidence="5">LSX21</strain>
        <tissue evidence="5">Leaf</tissue>
    </source>
</reference>
<dbReference type="AlphaFoldDB" id="A0AAN8VLZ6"/>
<dbReference type="InterPro" id="IPR020472">
    <property type="entry name" value="WD40_PAC1"/>
</dbReference>
<dbReference type="GO" id="GO:0042254">
    <property type="term" value="P:ribosome biogenesis"/>
    <property type="evidence" value="ECO:0007669"/>
    <property type="project" value="UniProtKB-KW"/>
</dbReference>
<dbReference type="InterPro" id="IPR001680">
    <property type="entry name" value="WD40_rpt"/>
</dbReference>
<dbReference type="InterPro" id="IPR019775">
    <property type="entry name" value="WD40_repeat_CS"/>
</dbReference>
<dbReference type="EMBL" id="JBAMMX010000010">
    <property type="protein sequence ID" value="KAK6932171.1"/>
    <property type="molecule type" value="Genomic_DNA"/>
</dbReference>
<evidence type="ECO:0000313" key="6">
    <source>
        <dbReference type="Proteomes" id="UP001370490"/>
    </source>
</evidence>
<dbReference type="Pfam" id="PF00400">
    <property type="entry name" value="WD40"/>
    <property type="match status" value="4"/>
</dbReference>
<evidence type="ECO:0000256" key="1">
    <source>
        <dbReference type="ARBA" id="ARBA00022517"/>
    </source>
</evidence>